<keyword evidence="2" id="KW-1185">Reference proteome</keyword>
<gene>
    <name evidence="1" type="ORF">RHMOL_Rhmol05G0141500</name>
</gene>
<dbReference type="Proteomes" id="UP001062846">
    <property type="component" value="Chromosome 5"/>
</dbReference>
<proteinExistence type="predicted"/>
<evidence type="ECO:0000313" key="1">
    <source>
        <dbReference type="EMBL" id="KAI8555018.1"/>
    </source>
</evidence>
<comment type="caution">
    <text evidence="1">The sequence shown here is derived from an EMBL/GenBank/DDBJ whole genome shotgun (WGS) entry which is preliminary data.</text>
</comment>
<protein>
    <submittedName>
        <fullName evidence="1">Uncharacterized protein</fullName>
    </submittedName>
</protein>
<reference evidence="1" key="1">
    <citation type="submission" date="2022-02" db="EMBL/GenBank/DDBJ databases">
        <title>Plant Genome Project.</title>
        <authorList>
            <person name="Zhang R.-G."/>
        </authorList>
    </citation>
    <scope>NUCLEOTIDE SEQUENCE</scope>
    <source>
        <strain evidence="1">AT1</strain>
    </source>
</reference>
<name>A0ACC0NNP3_RHOML</name>
<sequence>MARPDCNRHDTNTTRSRPDLVNGHDTVRPDKENDTVDTARYDTDTEVDTVRFDPTRPDTEIF</sequence>
<accession>A0ACC0NNP3</accession>
<organism evidence="1 2">
    <name type="scientific">Rhododendron molle</name>
    <name type="common">Chinese azalea</name>
    <name type="synonym">Azalea mollis</name>
    <dbReference type="NCBI Taxonomy" id="49168"/>
    <lineage>
        <taxon>Eukaryota</taxon>
        <taxon>Viridiplantae</taxon>
        <taxon>Streptophyta</taxon>
        <taxon>Embryophyta</taxon>
        <taxon>Tracheophyta</taxon>
        <taxon>Spermatophyta</taxon>
        <taxon>Magnoliopsida</taxon>
        <taxon>eudicotyledons</taxon>
        <taxon>Gunneridae</taxon>
        <taxon>Pentapetalae</taxon>
        <taxon>asterids</taxon>
        <taxon>Ericales</taxon>
        <taxon>Ericaceae</taxon>
        <taxon>Ericoideae</taxon>
        <taxon>Rhodoreae</taxon>
        <taxon>Rhododendron</taxon>
    </lineage>
</organism>
<dbReference type="EMBL" id="CM046392">
    <property type="protein sequence ID" value="KAI8555018.1"/>
    <property type="molecule type" value="Genomic_DNA"/>
</dbReference>
<evidence type="ECO:0000313" key="2">
    <source>
        <dbReference type="Proteomes" id="UP001062846"/>
    </source>
</evidence>